<evidence type="ECO:0008006" key="3">
    <source>
        <dbReference type="Google" id="ProtNLM"/>
    </source>
</evidence>
<protein>
    <recommendedName>
        <fullName evidence="3">DUF2971 domain-containing protein</fullName>
    </recommendedName>
</protein>
<dbReference type="AlphaFoldDB" id="A0A1E5CWP0"/>
<accession>A0A1E5CWP0</accession>
<sequence length="197" mass="23209">MCLEELMIYYKYRSLDNLKFLIDIFMNGRLYAAPYTDMNDPMEGHYFQRSGRLSSEFKSALKGEKRSYGIVSLSEIADNTLMWAHYANGHNGIAIGVEIDSDIYDIRKIEYDGLSQLTQSFEHEPAETAKRVLSHKLEVWDYEKEHRVFVQHEKYVNVAIKEVVFGRRVERSEREFFENLFTKLAGNHIEFSQEQRT</sequence>
<comment type="caution">
    <text evidence="1">The sequence shown here is derived from an EMBL/GenBank/DDBJ whole genome shotgun (WGS) entry which is preliminary data.</text>
</comment>
<reference evidence="1 2" key="1">
    <citation type="journal article" date="2012" name="Science">
        <title>Ecological populations of bacteria act as socially cohesive units of antibiotic production and resistance.</title>
        <authorList>
            <person name="Cordero O.X."/>
            <person name="Wildschutte H."/>
            <person name="Kirkup B."/>
            <person name="Proehl S."/>
            <person name="Ngo L."/>
            <person name="Hussain F."/>
            <person name="Le Roux F."/>
            <person name="Mincer T."/>
            <person name="Polz M.F."/>
        </authorList>
    </citation>
    <scope>NUCLEOTIDE SEQUENCE [LARGE SCALE GENOMIC DNA]</scope>
    <source>
        <strain evidence="1 2">FF-238</strain>
    </source>
</reference>
<organism evidence="1 2">
    <name type="scientific">Vibrio genomosp. F6 str. FF-238</name>
    <dbReference type="NCBI Taxonomy" id="1191298"/>
    <lineage>
        <taxon>Bacteria</taxon>
        <taxon>Pseudomonadati</taxon>
        <taxon>Pseudomonadota</taxon>
        <taxon>Gammaproteobacteria</taxon>
        <taxon>Vibrionales</taxon>
        <taxon>Vibrionaceae</taxon>
        <taxon>Vibrio</taxon>
    </lineage>
</organism>
<proteinExistence type="predicted"/>
<evidence type="ECO:0000313" key="2">
    <source>
        <dbReference type="Proteomes" id="UP000094165"/>
    </source>
</evidence>
<name>A0A1E5CWP0_9VIBR</name>
<dbReference type="Proteomes" id="UP000094165">
    <property type="component" value="Unassembled WGS sequence"/>
</dbReference>
<dbReference type="EMBL" id="AJYW02000184">
    <property type="protein sequence ID" value="OEE74692.1"/>
    <property type="molecule type" value="Genomic_DNA"/>
</dbReference>
<evidence type="ECO:0000313" key="1">
    <source>
        <dbReference type="EMBL" id="OEE74692.1"/>
    </source>
</evidence>
<keyword evidence="2" id="KW-1185">Reference proteome</keyword>
<gene>
    <name evidence="1" type="ORF">A130_17730</name>
</gene>